<organism evidence="2 3">
    <name type="scientific">Ignisphaera cupida</name>
    <dbReference type="NCBI Taxonomy" id="3050454"/>
    <lineage>
        <taxon>Archaea</taxon>
        <taxon>Thermoproteota</taxon>
        <taxon>Thermoprotei</taxon>
        <taxon>Desulfurococcales</taxon>
        <taxon>Desulfurococcaceae</taxon>
        <taxon>Ignisphaera</taxon>
    </lineage>
</organism>
<dbReference type="Proteomes" id="UP001529235">
    <property type="component" value="Unassembled WGS sequence"/>
</dbReference>
<dbReference type="Gene3D" id="3.30.420.190">
    <property type="entry name" value="conserved archaeal protein q6m145"/>
    <property type="match status" value="1"/>
</dbReference>
<proteinExistence type="predicted"/>
<comment type="caution">
    <text evidence="2">The sequence shown here is derived from an EMBL/GenBank/DDBJ whole genome shotgun (WGS) entry which is preliminary data.</text>
</comment>
<evidence type="ECO:0000313" key="2">
    <source>
        <dbReference type="EMBL" id="MDK6029247.1"/>
    </source>
</evidence>
<evidence type="ECO:0000259" key="1">
    <source>
        <dbReference type="Pfam" id="PF01968"/>
    </source>
</evidence>
<dbReference type="InterPro" id="IPR002821">
    <property type="entry name" value="Hydantoinase_A"/>
</dbReference>
<protein>
    <submittedName>
        <fullName evidence="2">Hydantoinase/oxoprolinase family protein</fullName>
    </submittedName>
</protein>
<keyword evidence="3" id="KW-1185">Reference proteome</keyword>
<name>A0ABD4Z8A3_9CREN</name>
<feature type="domain" description="Hydantoinase A/oxoprolinase" evidence="1">
    <location>
        <begin position="65"/>
        <end position="349"/>
    </location>
</feature>
<accession>A0ABD4Z8A3</accession>
<evidence type="ECO:0000313" key="3">
    <source>
        <dbReference type="Proteomes" id="UP001529235"/>
    </source>
</evidence>
<dbReference type="EMBL" id="JASNVW010000005">
    <property type="protein sequence ID" value="MDK6029247.1"/>
    <property type="molecule type" value="Genomic_DNA"/>
</dbReference>
<dbReference type="Gene3D" id="3.30.420.40">
    <property type="match status" value="1"/>
</dbReference>
<dbReference type="NCBIfam" id="TIGR03123">
    <property type="entry name" value="one_C_unchar_1"/>
    <property type="match status" value="1"/>
</dbReference>
<dbReference type="Pfam" id="PF01968">
    <property type="entry name" value="Hydantoinase_A"/>
    <property type="match status" value="1"/>
</dbReference>
<gene>
    <name evidence="2" type="ORF">QPL79_07705</name>
</gene>
<dbReference type="RefSeq" id="WP_285274251.1">
    <property type="nucleotide sequence ID" value="NZ_JASNVW010000005.1"/>
</dbReference>
<reference evidence="2 3" key="1">
    <citation type="submission" date="2023-05" db="EMBL/GenBank/DDBJ databases">
        <title>A new hyperthermophilic archaea 'Ignisphaera cupida' sp. nov. and description of the family 'Ignisphaeraceae' fam. nov.</title>
        <authorList>
            <person name="Podosokorskaya O.A."/>
            <person name="Elcheninov A.G."/>
            <person name="Klukina A."/>
            <person name="Merkel A.Y."/>
        </authorList>
    </citation>
    <scope>NUCLEOTIDE SEQUENCE [LARGE SCALE GENOMIC DNA]</scope>
    <source>
        <strain evidence="2 3">4213-co</strain>
    </source>
</reference>
<dbReference type="AlphaFoldDB" id="A0ABD4Z8A3"/>
<sequence length="358" mass="39315">MVFVGLDIGGANIKAVKVVYEENSLKIANVARVYNPIWVLGPKSIENVLSDVKKVFGLERGKYYVGACITAELSDVFETKDVGVKTVVEITENVFDDSIENYFVSIDMGLKSGEEALRNPIVLAAANWAASAWLLERISVEKMIRDSVFVDIGSTTTTIIPIASGKAMIRGFWDPEKLAFGEIVYTGVLRTNVCSIVDKVPYKGFFARVSSERFALSGDIHLVLGYIKSDEYTTETADGRGKSFEEAIARIARVPCADTKMLSVDEVIEIARYVYEAQVFKVFEALMQIRSWLASKGFKPSLFSAIVAGIGKHIAVEACRRAGFKEILDIDNVVGSKIASVFPAYASALMVAEKVLRK</sequence>
<dbReference type="InterPro" id="IPR002756">
    <property type="entry name" value="MfnF"/>
</dbReference>